<dbReference type="AlphaFoldDB" id="A0A5C2SND3"/>
<sequence>MEFMLLYMAIKIMSAPAPSMKLKLKLKKGAYLVHGVREKTTWFVNNIAKTHPRPHIHIRRRRTSTSRFHKPTGTQEENPVLTETGSMVLESETYHRSPSPRALRSSKRMKVRCHSYPPEYDRLSSHDNEFGDYMRVSTASTTSESQGMTLTRAMLTSFLRHPKRTLTLNWKKISDSLVCWRMKTRHAVGSLCTTQLPRTSPA</sequence>
<dbReference type="EMBL" id="ML122253">
    <property type="protein sequence ID" value="RPD64657.1"/>
    <property type="molecule type" value="Genomic_DNA"/>
</dbReference>
<organism evidence="1 2">
    <name type="scientific">Lentinus tigrinus ALCF2SS1-6</name>
    <dbReference type="NCBI Taxonomy" id="1328759"/>
    <lineage>
        <taxon>Eukaryota</taxon>
        <taxon>Fungi</taxon>
        <taxon>Dikarya</taxon>
        <taxon>Basidiomycota</taxon>
        <taxon>Agaricomycotina</taxon>
        <taxon>Agaricomycetes</taxon>
        <taxon>Polyporales</taxon>
        <taxon>Polyporaceae</taxon>
        <taxon>Lentinus</taxon>
    </lineage>
</organism>
<evidence type="ECO:0000313" key="2">
    <source>
        <dbReference type="Proteomes" id="UP000313359"/>
    </source>
</evidence>
<gene>
    <name evidence="1" type="ORF">L227DRAFT_264172</name>
</gene>
<evidence type="ECO:0000313" key="1">
    <source>
        <dbReference type="EMBL" id="RPD64657.1"/>
    </source>
</evidence>
<name>A0A5C2SND3_9APHY</name>
<proteinExistence type="predicted"/>
<protein>
    <submittedName>
        <fullName evidence="1">Uncharacterized protein</fullName>
    </submittedName>
</protein>
<accession>A0A5C2SND3</accession>
<reference evidence="1" key="1">
    <citation type="journal article" date="2018" name="Genome Biol. Evol.">
        <title>Genomics and development of Lentinus tigrinus, a white-rot wood-decaying mushroom with dimorphic fruiting bodies.</title>
        <authorList>
            <person name="Wu B."/>
            <person name="Xu Z."/>
            <person name="Knudson A."/>
            <person name="Carlson A."/>
            <person name="Chen N."/>
            <person name="Kovaka S."/>
            <person name="LaButti K."/>
            <person name="Lipzen A."/>
            <person name="Pennachio C."/>
            <person name="Riley R."/>
            <person name="Schakwitz W."/>
            <person name="Umezawa K."/>
            <person name="Ohm R.A."/>
            <person name="Grigoriev I.V."/>
            <person name="Nagy L.G."/>
            <person name="Gibbons J."/>
            <person name="Hibbett D."/>
        </authorList>
    </citation>
    <scope>NUCLEOTIDE SEQUENCE [LARGE SCALE GENOMIC DNA]</scope>
    <source>
        <strain evidence="1">ALCF2SS1-6</strain>
    </source>
</reference>
<dbReference type="Proteomes" id="UP000313359">
    <property type="component" value="Unassembled WGS sequence"/>
</dbReference>
<keyword evidence="2" id="KW-1185">Reference proteome</keyword>